<reference evidence="6 7" key="1">
    <citation type="submission" date="2014-04" db="EMBL/GenBank/DDBJ databases">
        <title>Evolutionary Origins and Diversification of the Mycorrhizal Mutualists.</title>
        <authorList>
            <consortium name="DOE Joint Genome Institute"/>
            <consortium name="Mycorrhizal Genomics Consortium"/>
            <person name="Kohler A."/>
            <person name="Kuo A."/>
            <person name="Nagy L.G."/>
            <person name="Floudas D."/>
            <person name="Copeland A."/>
            <person name="Barry K.W."/>
            <person name="Cichocki N."/>
            <person name="Veneault-Fourrey C."/>
            <person name="LaButti K."/>
            <person name="Lindquist E.A."/>
            <person name="Lipzen A."/>
            <person name="Lundell T."/>
            <person name="Morin E."/>
            <person name="Murat C."/>
            <person name="Riley R."/>
            <person name="Ohm R."/>
            <person name="Sun H."/>
            <person name="Tunlid A."/>
            <person name="Henrissat B."/>
            <person name="Grigoriev I.V."/>
            <person name="Hibbett D.S."/>
            <person name="Martin F."/>
        </authorList>
    </citation>
    <scope>NUCLEOTIDE SEQUENCE [LARGE SCALE GENOMIC DNA]</scope>
    <source>
        <strain evidence="6 7">Koide BX008</strain>
    </source>
</reference>
<evidence type="ECO:0000259" key="5">
    <source>
        <dbReference type="SMART" id="SM01131"/>
    </source>
</evidence>
<sequence>MAVPLTQFLASSKQSYLRDILANRGKEWTVVMGNEAGDLDTLASSIAYAYYLSTYKKTQSVALVQMDRIDIRLRAENLYALSLAGITDPASQLLFLSDLSPSASNPTTFPSNKFALVDHNKLDPRYESPSAVVTAIIDHHADEAQHLSADPRIIQEAGSCSSLIADYFFPSTTTTGQDENETKFEIPTELATLLTCAMLIDTNGLKPKGKAQTVDHIAAYNLLPRSSLAPEVDALLPPSLTGGDLTIEQQEQVHDIPALQQLTSTLSTKKTDLSHLSTYDIIRRDFKEYAYEIPSSSVSATEGEKINIKAGLSTVPLPLEGDWAADGKLLNSALDWMDRRGLSILGILTTFRAMKHGDKKGKHEREQVWIVRSESPESPTFLANLANKLFAGLEASEDLQLKEHKKFKVDVGDREDVRVKVYKQKNGDVTRKGVAPLLAKILVG</sequence>
<dbReference type="InterPro" id="IPR038763">
    <property type="entry name" value="DHH_sf"/>
</dbReference>
<dbReference type="Proteomes" id="UP000054549">
    <property type="component" value="Unassembled WGS sequence"/>
</dbReference>
<keyword evidence="4" id="KW-0464">Manganese</keyword>
<gene>
    <name evidence="6" type="ORF">M378DRAFT_186959</name>
</gene>
<evidence type="ECO:0000313" key="6">
    <source>
        <dbReference type="EMBL" id="KIL63624.1"/>
    </source>
</evidence>
<dbReference type="Pfam" id="PF02833">
    <property type="entry name" value="DHHA2"/>
    <property type="match status" value="1"/>
</dbReference>
<protein>
    <recommendedName>
        <fullName evidence="5">DHHA2 domain-containing protein</fullName>
    </recommendedName>
</protein>
<dbReference type="InParanoid" id="A0A0C2TAB0"/>
<evidence type="ECO:0000256" key="3">
    <source>
        <dbReference type="ARBA" id="ARBA00022801"/>
    </source>
</evidence>
<dbReference type="InterPro" id="IPR004097">
    <property type="entry name" value="DHHA2"/>
</dbReference>
<dbReference type="Gene3D" id="3.10.310.20">
    <property type="entry name" value="DHHA2 domain"/>
    <property type="match status" value="1"/>
</dbReference>
<feature type="domain" description="DHHA2" evidence="5">
    <location>
        <begin position="263"/>
        <end position="442"/>
    </location>
</feature>
<dbReference type="InterPro" id="IPR001667">
    <property type="entry name" value="DDH_dom"/>
</dbReference>
<dbReference type="Gene3D" id="3.90.1640.10">
    <property type="entry name" value="inorganic pyrophosphatase (n-terminal core)"/>
    <property type="match status" value="1"/>
</dbReference>
<dbReference type="AlphaFoldDB" id="A0A0C2TAB0"/>
<dbReference type="FunCoup" id="A0A0C2TAB0">
    <property type="interactions" value="228"/>
</dbReference>
<comment type="cofactor">
    <cofactor evidence="1">
        <name>Mn(2+)</name>
        <dbReference type="ChEBI" id="CHEBI:29035"/>
    </cofactor>
</comment>
<evidence type="ECO:0000256" key="1">
    <source>
        <dbReference type="ARBA" id="ARBA00001936"/>
    </source>
</evidence>
<keyword evidence="3" id="KW-0378">Hydrolase</keyword>
<dbReference type="GO" id="GO:0004309">
    <property type="term" value="F:exopolyphosphatase activity"/>
    <property type="evidence" value="ECO:0007669"/>
    <property type="project" value="TreeGrafter"/>
</dbReference>
<name>A0A0C2TAB0_AMAMK</name>
<proteinExistence type="predicted"/>
<dbReference type="SMART" id="SM01131">
    <property type="entry name" value="DHHA2"/>
    <property type="match status" value="1"/>
</dbReference>
<dbReference type="PANTHER" id="PTHR12112:SF39">
    <property type="entry name" value="EG:152A3.5 PROTEIN (FBGN0003116_PN PROTEIN)"/>
    <property type="match status" value="1"/>
</dbReference>
<dbReference type="HOGENOM" id="CLU_019358_1_1_1"/>
<dbReference type="InterPro" id="IPR038222">
    <property type="entry name" value="DHHA2_dom_sf"/>
</dbReference>
<evidence type="ECO:0000256" key="2">
    <source>
        <dbReference type="ARBA" id="ARBA00022723"/>
    </source>
</evidence>
<evidence type="ECO:0000313" key="7">
    <source>
        <dbReference type="Proteomes" id="UP000054549"/>
    </source>
</evidence>
<keyword evidence="7" id="KW-1185">Reference proteome</keyword>
<dbReference type="OrthoDB" id="374045at2759"/>
<keyword evidence="2" id="KW-0479">Metal-binding</keyword>
<dbReference type="EMBL" id="KN818257">
    <property type="protein sequence ID" value="KIL63624.1"/>
    <property type="molecule type" value="Genomic_DNA"/>
</dbReference>
<dbReference type="SUPFAM" id="SSF64182">
    <property type="entry name" value="DHH phosphoesterases"/>
    <property type="match status" value="1"/>
</dbReference>
<dbReference type="GO" id="GO:0005737">
    <property type="term" value="C:cytoplasm"/>
    <property type="evidence" value="ECO:0007669"/>
    <property type="project" value="InterPro"/>
</dbReference>
<accession>A0A0C2TAB0</accession>
<dbReference type="GO" id="GO:0046872">
    <property type="term" value="F:metal ion binding"/>
    <property type="evidence" value="ECO:0007669"/>
    <property type="project" value="UniProtKB-KW"/>
</dbReference>
<dbReference type="STRING" id="946122.A0A0C2TAB0"/>
<dbReference type="PANTHER" id="PTHR12112">
    <property type="entry name" value="BNIP - RELATED"/>
    <property type="match status" value="1"/>
</dbReference>
<evidence type="ECO:0000256" key="4">
    <source>
        <dbReference type="ARBA" id="ARBA00023211"/>
    </source>
</evidence>
<organism evidence="6 7">
    <name type="scientific">Amanita muscaria (strain Koide BX008)</name>
    <dbReference type="NCBI Taxonomy" id="946122"/>
    <lineage>
        <taxon>Eukaryota</taxon>
        <taxon>Fungi</taxon>
        <taxon>Dikarya</taxon>
        <taxon>Basidiomycota</taxon>
        <taxon>Agaricomycotina</taxon>
        <taxon>Agaricomycetes</taxon>
        <taxon>Agaricomycetidae</taxon>
        <taxon>Agaricales</taxon>
        <taxon>Pluteineae</taxon>
        <taxon>Amanitaceae</taxon>
        <taxon>Amanita</taxon>
    </lineage>
</organism>
<dbReference type="Pfam" id="PF01368">
    <property type="entry name" value="DHH"/>
    <property type="match status" value="1"/>
</dbReference>